<dbReference type="PROSITE" id="PS51318">
    <property type="entry name" value="TAT"/>
    <property type="match status" value="1"/>
</dbReference>
<gene>
    <name evidence="4" type="ORF">HXX76_009396</name>
</gene>
<name>A0A835VXU9_CHLIN</name>
<dbReference type="GO" id="GO:0009543">
    <property type="term" value="C:chloroplast thylakoid lumen"/>
    <property type="evidence" value="ECO:0007669"/>
    <property type="project" value="TreeGrafter"/>
</dbReference>
<comment type="caution">
    <text evidence="4">The sequence shown here is derived from an EMBL/GenBank/DDBJ whole genome shotgun (WGS) entry which is preliminary data.</text>
</comment>
<dbReference type="Gene3D" id="3.10.50.40">
    <property type="match status" value="1"/>
</dbReference>
<dbReference type="InterPro" id="IPR044180">
    <property type="entry name" value="FKBP18-like"/>
</dbReference>
<evidence type="ECO:0000256" key="2">
    <source>
        <dbReference type="SAM" id="MobiDB-lite"/>
    </source>
</evidence>
<feature type="domain" description="PPIase FKBP-type" evidence="3">
    <location>
        <begin position="122"/>
        <end position="218"/>
    </location>
</feature>
<evidence type="ECO:0000259" key="3">
    <source>
        <dbReference type="PROSITE" id="PS50059"/>
    </source>
</evidence>
<feature type="compositionally biased region" description="Polar residues" evidence="2">
    <location>
        <begin position="1"/>
        <end position="14"/>
    </location>
</feature>
<keyword evidence="1" id="KW-0697">Rotamase</keyword>
<protein>
    <recommendedName>
        <fullName evidence="1">peptidylprolyl isomerase</fullName>
        <ecNumber evidence="1">5.2.1.8</ecNumber>
    </recommendedName>
</protein>
<dbReference type="InterPro" id="IPR001179">
    <property type="entry name" value="PPIase_FKBP_dom"/>
</dbReference>
<organism evidence="4 5">
    <name type="scientific">Chlamydomonas incerta</name>
    <dbReference type="NCBI Taxonomy" id="51695"/>
    <lineage>
        <taxon>Eukaryota</taxon>
        <taxon>Viridiplantae</taxon>
        <taxon>Chlorophyta</taxon>
        <taxon>core chlorophytes</taxon>
        <taxon>Chlorophyceae</taxon>
        <taxon>CS clade</taxon>
        <taxon>Chlamydomonadales</taxon>
        <taxon>Chlamydomonadaceae</taxon>
        <taxon>Chlamydomonas</taxon>
    </lineage>
</organism>
<dbReference type="EMBL" id="JAEHOC010000023">
    <property type="protein sequence ID" value="KAG2431905.1"/>
    <property type="molecule type" value="Genomic_DNA"/>
</dbReference>
<keyword evidence="1" id="KW-0413">Isomerase</keyword>
<dbReference type="AlphaFoldDB" id="A0A835VXU9"/>
<proteinExistence type="predicted"/>
<accession>A0A835VXU9</accession>
<dbReference type="InterPro" id="IPR006311">
    <property type="entry name" value="TAT_signal"/>
</dbReference>
<sequence length="231" mass="24472">MQSLAQKTGANRTSGWAGPSTRPARRVCVRASAERPQHAGAECGEEATTRRALLAGAVGLAAAGAVQAPSAQALDYTGDPLNYKKELARRRRKIPEEEFKEGERGIKYYDITEGGGAEAKVGARVAVHYDIKWRNITFMTSRQGMGVTGGTPLGFDVGQPAGEAGGTLPGLDVGVRGMRVGGLRRCLVPPELGYGNLQVGEIPPNSTITLDIELLSIKTNPLGYRTKIVEG</sequence>
<dbReference type="PANTHER" id="PTHR47862">
    <property type="entry name" value="PEPTIDYL-PROLYL CIS-TRANS ISOMERASE FKBP18, CHLOROPLASTIC"/>
    <property type="match status" value="1"/>
</dbReference>
<dbReference type="Proteomes" id="UP000650467">
    <property type="component" value="Unassembled WGS sequence"/>
</dbReference>
<dbReference type="PANTHER" id="PTHR47862:SF2">
    <property type="entry name" value="PEPTIDYLPROLYL ISOMERASE"/>
    <property type="match status" value="1"/>
</dbReference>
<dbReference type="InterPro" id="IPR046357">
    <property type="entry name" value="PPIase_dom_sf"/>
</dbReference>
<evidence type="ECO:0000313" key="4">
    <source>
        <dbReference type="EMBL" id="KAG2431905.1"/>
    </source>
</evidence>
<dbReference type="GO" id="GO:0003755">
    <property type="term" value="F:peptidyl-prolyl cis-trans isomerase activity"/>
    <property type="evidence" value="ECO:0007669"/>
    <property type="project" value="UniProtKB-KW"/>
</dbReference>
<dbReference type="OrthoDB" id="1902587at2759"/>
<dbReference type="Pfam" id="PF00254">
    <property type="entry name" value="FKBP_C"/>
    <property type="match status" value="1"/>
</dbReference>
<dbReference type="SUPFAM" id="SSF54534">
    <property type="entry name" value="FKBP-like"/>
    <property type="match status" value="1"/>
</dbReference>
<keyword evidence="5" id="KW-1185">Reference proteome</keyword>
<dbReference type="PROSITE" id="PS50059">
    <property type="entry name" value="FKBP_PPIASE"/>
    <property type="match status" value="1"/>
</dbReference>
<reference evidence="4" key="1">
    <citation type="journal article" date="2020" name="bioRxiv">
        <title>Comparative genomics of Chlamydomonas.</title>
        <authorList>
            <person name="Craig R.J."/>
            <person name="Hasan A.R."/>
            <person name="Ness R.W."/>
            <person name="Keightley P.D."/>
        </authorList>
    </citation>
    <scope>NUCLEOTIDE SEQUENCE</scope>
    <source>
        <strain evidence="4">SAG 7.73</strain>
    </source>
</reference>
<dbReference type="EC" id="5.2.1.8" evidence="1"/>
<evidence type="ECO:0000313" key="5">
    <source>
        <dbReference type="Proteomes" id="UP000650467"/>
    </source>
</evidence>
<evidence type="ECO:0000256" key="1">
    <source>
        <dbReference type="PROSITE-ProRule" id="PRU00277"/>
    </source>
</evidence>
<feature type="region of interest" description="Disordered" evidence="2">
    <location>
        <begin position="1"/>
        <end position="44"/>
    </location>
</feature>
<comment type="catalytic activity">
    <reaction evidence="1">
        <text>[protein]-peptidylproline (omega=180) = [protein]-peptidylproline (omega=0)</text>
        <dbReference type="Rhea" id="RHEA:16237"/>
        <dbReference type="Rhea" id="RHEA-COMP:10747"/>
        <dbReference type="Rhea" id="RHEA-COMP:10748"/>
        <dbReference type="ChEBI" id="CHEBI:83833"/>
        <dbReference type="ChEBI" id="CHEBI:83834"/>
        <dbReference type="EC" id="5.2.1.8"/>
    </reaction>
</comment>